<evidence type="ECO:0000259" key="2">
    <source>
        <dbReference type="PROSITE" id="PS50943"/>
    </source>
</evidence>
<dbReference type="PROSITE" id="PS50943">
    <property type="entry name" value="HTH_CROC1"/>
    <property type="match status" value="1"/>
</dbReference>
<dbReference type="AlphaFoldDB" id="A0AA37QLQ8"/>
<dbReference type="CDD" id="cd00093">
    <property type="entry name" value="HTH_XRE"/>
    <property type="match status" value="1"/>
</dbReference>
<dbReference type="PANTHER" id="PTHR46558">
    <property type="entry name" value="TRACRIPTIONAL REGULATORY PROTEIN-RELATED-RELATED"/>
    <property type="match status" value="1"/>
</dbReference>
<evidence type="ECO:0000313" key="3">
    <source>
        <dbReference type="EMBL" id="GLG86058.1"/>
    </source>
</evidence>
<reference evidence="3" key="1">
    <citation type="submission" date="2022-09" db="EMBL/GenBank/DDBJ databases">
        <title>Draft genome sequence of Coprococcus comes strain 31264.</title>
        <authorList>
            <person name="Atsushi H."/>
            <person name="Moriya O."/>
            <person name="Mitsuo S."/>
        </authorList>
    </citation>
    <scope>NUCLEOTIDE SEQUENCE</scope>
    <source>
        <strain evidence="3">JCM 31264</strain>
    </source>
</reference>
<dbReference type="SMART" id="SM00530">
    <property type="entry name" value="HTH_XRE"/>
    <property type="match status" value="1"/>
</dbReference>
<dbReference type="PANTHER" id="PTHR46558:SF4">
    <property type="entry name" value="DNA-BIDING PHAGE PROTEIN"/>
    <property type="match status" value="1"/>
</dbReference>
<organism evidence="3 4">
    <name type="scientific">Coprococcus comes</name>
    <dbReference type="NCBI Taxonomy" id="410072"/>
    <lineage>
        <taxon>Bacteria</taxon>
        <taxon>Bacillati</taxon>
        <taxon>Bacillota</taxon>
        <taxon>Clostridia</taxon>
        <taxon>Lachnospirales</taxon>
        <taxon>Lachnospiraceae</taxon>
        <taxon>Coprococcus</taxon>
    </lineage>
</organism>
<comment type="caution">
    <text evidence="3">The sequence shown here is derived from an EMBL/GenBank/DDBJ whole genome shotgun (WGS) entry which is preliminary data.</text>
</comment>
<dbReference type="Pfam" id="PF01381">
    <property type="entry name" value="HTH_3"/>
    <property type="match status" value="1"/>
</dbReference>
<keyword evidence="1" id="KW-0238">DNA-binding</keyword>
<gene>
    <name evidence="3" type="ORF">comes_06030</name>
</gene>
<feature type="domain" description="HTH cro/C1-type" evidence="2">
    <location>
        <begin position="48"/>
        <end position="92"/>
    </location>
</feature>
<dbReference type="EMBL" id="BSCI01000003">
    <property type="protein sequence ID" value="GLG86058.1"/>
    <property type="molecule type" value="Genomic_DNA"/>
</dbReference>
<sequence length="316" mass="37196">MNDKKELTYYEKLFIFKFKLLRKWRYQLYLNHQSESPNPYERFSCCHTQDTFAEKINVERRTIGRWEKGKTFPSLDKIIAICQALDCDINFLLTYEITEKNSNAFDNYINFYDEDIDKIDIKKIDISDWKTGFDPSMLAYKYSGISPDIITYAINNDDYLKCLNFFMHPDNCSTLFNDIMLTSWKNFLSTNGHLDDLSETLKSIIINIFHRYQAVTPLGSFNKESYKAWIKEELPPNKLSFSSHMIADRICLAKCLSSERFTELGLSDENSKSYDIFLEYIATYSFNVLTDNLILNIQKDTLGKSFVQLFEKFLSE</sequence>
<dbReference type="SUPFAM" id="SSF47413">
    <property type="entry name" value="lambda repressor-like DNA-binding domains"/>
    <property type="match status" value="1"/>
</dbReference>
<dbReference type="Proteomes" id="UP001145109">
    <property type="component" value="Unassembled WGS sequence"/>
</dbReference>
<evidence type="ECO:0000313" key="4">
    <source>
        <dbReference type="Proteomes" id="UP001145109"/>
    </source>
</evidence>
<dbReference type="GO" id="GO:0003677">
    <property type="term" value="F:DNA binding"/>
    <property type="evidence" value="ECO:0007669"/>
    <property type="project" value="UniProtKB-KW"/>
</dbReference>
<name>A0AA37QLQ8_9FIRM</name>
<protein>
    <recommendedName>
        <fullName evidence="2">HTH cro/C1-type domain-containing protein</fullName>
    </recommendedName>
</protein>
<dbReference type="RefSeq" id="WP_055246382.1">
    <property type="nucleotide sequence ID" value="NZ_BSCI01000003.1"/>
</dbReference>
<reference evidence="3" key="2">
    <citation type="submission" date="2022-11" db="EMBL/GenBank/DDBJ databases">
        <title>Draft genome sequence of Coprococcus comes strain 31264.</title>
        <authorList>
            <person name="Hisatomi A."/>
            <person name="Ohkuma M."/>
            <person name="Sakamoto M."/>
        </authorList>
    </citation>
    <scope>NUCLEOTIDE SEQUENCE</scope>
    <source>
        <strain evidence="3">JCM 31264</strain>
    </source>
</reference>
<accession>A0AA37QLQ8</accession>
<dbReference type="InterPro" id="IPR001387">
    <property type="entry name" value="Cro/C1-type_HTH"/>
</dbReference>
<evidence type="ECO:0000256" key="1">
    <source>
        <dbReference type="ARBA" id="ARBA00023125"/>
    </source>
</evidence>
<proteinExistence type="predicted"/>
<dbReference type="Gene3D" id="1.10.260.40">
    <property type="entry name" value="lambda repressor-like DNA-binding domains"/>
    <property type="match status" value="1"/>
</dbReference>
<dbReference type="InterPro" id="IPR010982">
    <property type="entry name" value="Lambda_DNA-bd_dom_sf"/>
</dbReference>